<dbReference type="SMART" id="SM00238">
    <property type="entry name" value="BIR"/>
    <property type="match status" value="2"/>
</dbReference>
<dbReference type="GO" id="GO:0061630">
    <property type="term" value="F:ubiquitin protein ligase activity"/>
    <property type="evidence" value="ECO:0007669"/>
    <property type="project" value="TreeGrafter"/>
</dbReference>
<organism evidence="1">
    <name type="scientific">Scylla olivacea</name>
    <name type="common">Orange mud crab</name>
    <name type="synonym">Cancer olivacea</name>
    <dbReference type="NCBI Taxonomy" id="85551"/>
    <lineage>
        <taxon>Eukaryota</taxon>
        <taxon>Metazoa</taxon>
        <taxon>Ecdysozoa</taxon>
        <taxon>Arthropoda</taxon>
        <taxon>Crustacea</taxon>
        <taxon>Multicrustacea</taxon>
        <taxon>Malacostraca</taxon>
        <taxon>Eumalacostraca</taxon>
        <taxon>Eucarida</taxon>
        <taxon>Decapoda</taxon>
        <taxon>Pleocyemata</taxon>
        <taxon>Brachyura</taxon>
        <taxon>Eubrachyura</taxon>
        <taxon>Portunoidea</taxon>
        <taxon>Portunidae</taxon>
        <taxon>Portuninae</taxon>
        <taxon>Scylla</taxon>
    </lineage>
</organism>
<dbReference type="CDD" id="cd00022">
    <property type="entry name" value="BIR"/>
    <property type="match status" value="2"/>
</dbReference>
<dbReference type="PANTHER" id="PTHR10044:SF139">
    <property type="entry name" value="DEATH-ASSOCIATED INHIBITOR OF APOPTOSIS 2"/>
    <property type="match status" value="1"/>
</dbReference>
<protein>
    <submittedName>
        <fullName evidence="1">Uncharacterized protein</fullName>
    </submittedName>
</protein>
<accession>A0A0P4WKH5</accession>
<dbReference type="GO" id="GO:0005634">
    <property type="term" value="C:nucleus"/>
    <property type="evidence" value="ECO:0007669"/>
    <property type="project" value="TreeGrafter"/>
</dbReference>
<dbReference type="InterPro" id="IPR001370">
    <property type="entry name" value="BIR_rpt"/>
</dbReference>
<dbReference type="GO" id="GO:0043066">
    <property type="term" value="P:negative regulation of apoptotic process"/>
    <property type="evidence" value="ECO:0007669"/>
    <property type="project" value="TreeGrafter"/>
</dbReference>
<sequence>MYESVRRLTFTSWTLPFVDPDQLARAGFFFLRTHDHVQCAFCQGVVGYWDPGDQPLEEHRRHFPSCRFVSGMPTGNVPSYHSADDTGRVYRLLEEYHQFRVSSTRPTGSNYRADSIQKDFGHLSYPQFNTDATRSLTFRKWPKSVNVPVNTLAAAGFFYTGMSDFVQCFHCGGGLLGWREGDNPAADHAHYYPWCPFIRTVWNRSAEARPWGDNLPPTPVIRPIQLSSQEEDLLLAHPLAKVRRVGLALQALRLC</sequence>
<dbReference type="SUPFAM" id="SSF57924">
    <property type="entry name" value="Inhibitor of apoptosis (IAP) repeat"/>
    <property type="match status" value="2"/>
</dbReference>
<dbReference type="GO" id="GO:0043027">
    <property type="term" value="F:cysteine-type endopeptidase inhibitor activity involved in apoptotic process"/>
    <property type="evidence" value="ECO:0007669"/>
    <property type="project" value="TreeGrafter"/>
</dbReference>
<proteinExistence type="predicted"/>
<dbReference type="AlphaFoldDB" id="A0A0P4WKH5"/>
<dbReference type="InterPro" id="IPR050784">
    <property type="entry name" value="IAP"/>
</dbReference>
<dbReference type="Gene3D" id="1.10.1170.10">
    <property type="entry name" value="Inhibitor Of Apoptosis Protein (2mihbC-IAP-1), Chain A"/>
    <property type="match status" value="2"/>
</dbReference>
<dbReference type="GO" id="GO:0031398">
    <property type="term" value="P:positive regulation of protein ubiquitination"/>
    <property type="evidence" value="ECO:0007669"/>
    <property type="project" value="TreeGrafter"/>
</dbReference>
<evidence type="ECO:0000313" key="1">
    <source>
        <dbReference type="EMBL" id="JAI61746.1"/>
    </source>
</evidence>
<name>A0A0P4WKH5_SCYOL</name>
<dbReference type="PROSITE" id="PS01282">
    <property type="entry name" value="BIR_REPEAT_1"/>
    <property type="match status" value="1"/>
</dbReference>
<dbReference type="PANTHER" id="PTHR10044">
    <property type="entry name" value="INHIBITOR OF APOPTOSIS"/>
    <property type="match status" value="1"/>
</dbReference>
<dbReference type="PROSITE" id="PS50143">
    <property type="entry name" value="BIR_REPEAT_2"/>
    <property type="match status" value="2"/>
</dbReference>
<reference evidence="1" key="1">
    <citation type="submission" date="2015-09" db="EMBL/GenBank/DDBJ databases">
        <title>Scylla olivacea transcriptome.</title>
        <authorList>
            <person name="Ikhwanuddin M."/>
        </authorList>
    </citation>
    <scope>NUCLEOTIDE SEQUENCE</scope>
</reference>
<dbReference type="EMBL" id="GDRN01082968">
    <property type="protein sequence ID" value="JAI61746.1"/>
    <property type="molecule type" value="Transcribed_RNA"/>
</dbReference>
<dbReference type="GO" id="GO:0051726">
    <property type="term" value="P:regulation of cell cycle"/>
    <property type="evidence" value="ECO:0007669"/>
    <property type="project" value="TreeGrafter"/>
</dbReference>
<dbReference type="GO" id="GO:0005737">
    <property type="term" value="C:cytoplasm"/>
    <property type="evidence" value="ECO:0007669"/>
    <property type="project" value="TreeGrafter"/>
</dbReference>
<dbReference type="Pfam" id="PF00653">
    <property type="entry name" value="BIR"/>
    <property type="match status" value="2"/>
</dbReference>